<feature type="domain" description="AB hydrolase-1" evidence="3">
    <location>
        <begin position="125"/>
        <end position="313"/>
    </location>
</feature>
<dbReference type="GeneID" id="24096937"/>
<dbReference type="PANTHER" id="PTHR43248:SF25">
    <property type="entry name" value="AB HYDROLASE-1 DOMAIN-CONTAINING PROTEIN-RELATED"/>
    <property type="match status" value="1"/>
</dbReference>
<dbReference type="HOGENOM" id="CLU_013364_5_2_1"/>
<name>J4I9Z6_9APHY</name>
<protein>
    <recommendedName>
        <fullName evidence="7">AB hydrolase-1 domain-containing protein</fullName>
    </recommendedName>
</protein>
<evidence type="ECO:0000259" key="4">
    <source>
        <dbReference type="Pfam" id="PF08386"/>
    </source>
</evidence>
<keyword evidence="6" id="KW-1185">Reference proteome</keyword>
<dbReference type="Gene3D" id="3.40.50.1820">
    <property type="entry name" value="alpha/beta hydrolase"/>
    <property type="match status" value="1"/>
</dbReference>
<accession>J4I9Z6</accession>
<evidence type="ECO:0000256" key="2">
    <source>
        <dbReference type="ARBA" id="ARBA00022801"/>
    </source>
</evidence>
<dbReference type="OrthoDB" id="425534at2759"/>
<dbReference type="PANTHER" id="PTHR43248">
    <property type="entry name" value="2-SUCCINYL-6-HYDROXY-2,4-CYCLOHEXADIENE-1-CARBOXYLATE SYNTHASE"/>
    <property type="match status" value="1"/>
</dbReference>
<dbReference type="InterPro" id="IPR029058">
    <property type="entry name" value="AB_hydrolase_fold"/>
</dbReference>
<evidence type="ECO:0008006" key="7">
    <source>
        <dbReference type="Google" id="ProtNLM"/>
    </source>
</evidence>
<reference evidence="5 6" key="1">
    <citation type="journal article" date="2012" name="Appl. Environ. Microbiol.">
        <title>Short-read sequencing for genomic analysis of the brown rot fungus Fibroporia radiculosa.</title>
        <authorList>
            <person name="Tang J.D."/>
            <person name="Perkins A.D."/>
            <person name="Sonstegard T.S."/>
            <person name="Schroeder S.G."/>
            <person name="Burgess S.C."/>
            <person name="Diehl S.V."/>
        </authorList>
    </citation>
    <scope>NUCLEOTIDE SEQUENCE [LARGE SCALE GENOMIC DNA]</scope>
    <source>
        <strain evidence="5 6">TFFH 294</strain>
    </source>
</reference>
<proteinExistence type="inferred from homology"/>
<evidence type="ECO:0000259" key="3">
    <source>
        <dbReference type="Pfam" id="PF00561"/>
    </source>
</evidence>
<dbReference type="STRING" id="599839.J4I9Z6"/>
<feature type="domain" description="Peptidase S33 tripeptidyl aminopeptidase-like C-terminal" evidence="4">
    <location>
        <begin position="463"/>
        <end position="566"/>
    </location>
</feature>
<dbReference type="InterPro" id="IPR000073">
    <property type="entry name" value="AB_hydrolase_1"/>
</dbReference>
<dbReference type="Pfam" id="PF00561">
    <property type="entry name" value="Abhydrolase_1"/>
    <property type="match status" value="1"/>
</dbReference>
<dbReference type="SUPFAM" id="SSF53474">
    <property type="entry name" value="alpha/beta-Hydrolases"/>
    <property type="match status" value="1"/>
</dbReference>
<keyword evidence="2" id="KW-0378">Hydrolase</keyword>
<dbReference type="InterPro" id="IPR051601">
    <property type="entry name" value="Serine_prot/Carboxylest_S33"/>
</dbReference>
<dbReference type="EMBL" id="HE797059">
    <property type="protein sequence ID" value="CCM02026.1"/>
    <property type="molecule type" value="Genomic_DNA"/>
</dbReference>
<dbReference type="AlphaFoldDB" id="J4I9Z6"/>
<comment type="similarity">
    <text evidence="1">Belongs to the peptidase S33 family.</text>
</comment>
<dbReference type="Proteomes" id="UP000006352">
    <property type="component" value="Unassembled WGS sequence"/>
</dbReference>
<dbReference type="InterPro" id="IPR013595">
    <property type="entry name" value="Pept_S33_TAP-like_C"/>
</dbReference>
<dbReference type="GO" id="GO:0016787">
    <property type="term" value="F:hydrolase activity"/>
    <property type="evidence" value="ECO:0007669"/>
    <property type="project" value="UniProtKB-KW"/>
</dbReference>
<organism evidence="5 6">
    <name type="scientific">Fibroporia radiculosa</name>
    <dbReference type="NCBI Taxonomy" id="599839"/>
    <lineage>
        <taxon>Eukaryota</taxon>
        <taxon>Fungi</taxon>
        <taxon>Dikarya</taxon>
        <taxon>Basidiomycota</taxon>
        <taxon>Agaricomycotina</taxon>
        <taxon>Agaricomycetes</taxon>
        <taxon>Polyporales</taxon>
        <taxon>Fibroporiaceae</taxon>
        <taxon>Fibroporia</taxon>
    </lineage>
</organism>
<evidence type="ECO:0000313" key="5">
    <source>
        <dbReference type="EMBL" id="CCM02026.1"/>
    </source>
</evidence>
<dbReference type="RefSeq" id="XP_012181309.1">
    <property type="nucleotide sequence ID" value="XM_012325919.1"/>
</dbReference>
<evidence type="ECO:0000313" key="6">
    <source>
        <dbReference type="Proteomes" id="UP000006352"/>
    </source>
</evidence>
<dbReference type="Pfam" id="PF08386">
    <property type="entry name" value="Abhydrolase_4"/>
    <property type="match status" value="1"/>
</dbReference>
<evidence type="ECO:0000256" key="1">
    <source>
        <dbReference type="ARBA" id="ARBA00010088"/>
    </source>
</evidence>
<sequence>MSLDKLSAGNGVLPTVTPVKHRYVWRDHIVVKLVCLLIAACALNQWTNELGLRSHVLPERSTDAVFDWTSVVPSVDIEWKPCFSKFMCARLILPLDYLSPPGVGPNVTIALQMLPASDEGIPRGTILINPGGPGASGTELVMVAGKQISRIVGGSFNILGFDPRGIGASTPPAQCFHSDSQRKIWELQAGDRLLNLTDGSVNLALARERTVGAMCKAALGGNGREDPNGTVDEWGAGRFMSTASVGTDMLRIVEKLGEDNLKYWGFSYGSILGQYFAAMYPDKIGRLIIDGVYDGYNYRNTSWNTNLMDTDAVWESFFIFCHRAGPAKCALYMPSATQIRNRVLAIMDQVTEGPLAVPFAGSGPLVVTRKALQNFAFQAFHNPIEQFPLFADTLLAVEQINRTMPAALSSKLGGGFECSCEQEYSLPVETEALGVVMCGDGEPIAYTPEGYRKWFTDLSASSPFAAPIWGLEYLCCAGWQIRPKWRYMGPFAAEKTSHPILVISPMYDPVCPLADARAVRSRYGGAGLLVQNSFGHCSLSAPSLCTAKYIREYFINGTLPEEGTICEVDELPFVGPFGGETDKLMGVSDEDKSLLDALRGLAKTAPISGF</sequence>
<dbReference type="InParanoid" id="J4I9Z6"/>
<gene>
    <name evidence="5" type="ORF">FIBRA_04102</name>
</gene>